<dbReference type="EMBL" id="PXVC01000077">
    <property type="protein sequence ID" value="PSI00763.1"/>
    <property type="molecule type" value="Genomic_DNA"/>
</dbReference>
<dbReference type="PANTHER" id="PTHR10605:SF56">
    <property type="entry name" value="BIFUNCTIONAL HEPARAN SULFATE N-DEACETYLASE_N-SULFOTRANSFERASE"/>
    <property type="match status" value="1"/>
</dbReference>
<dbReference type="Proteomes" id="UP000240206">
    <property type="component" value="Unassembled WGS sequence"/>
</dbReference>
<proteinExistence type="predicted"/>
<gene>
    <name evidence="4" type="ORF">C7K08_11410</name>
</gene>
<dbReference type="GO" id="GO:0008146">
    <property type="term" value="F:sulfotransferase activity"/>
    <property type="evidence" value="ECO:0007669"/>
    <property type="project" value="InterPro"/>
</dbReference>
<reference evidence="5" key="1">
    <citation type="submission" date="2018-03" db="EMBL/GenBank/DDBJ databases">
        <title>Ecological and genomic features of two cosmopolitan and abundant freshwater picocyanobacteria.</title>
        <authorList>
            <person name="Cabello-Yeves P.J."/>
            <person name="Picazo A."/>
            <person name="Camacho A."/>
            <person name="Callieri C."/>
            <person name="Rosselli R."/>
            <person name="Roda-Garcia J."/>
            <person name="Coutinho F.H."/>
            <person name="Rodriguez-Valera F."/>
        </authorList>
    </citation>
    <scope>NUCLEOTIDE SEQUENCE [LARGE SCALE GENOMIC DNA]</scope>
    <source>
        <strain evidence="5">Tous</strain>
    </source>
</reference>
<name>A0A2P7EC27_9SYNE</name>
<accession>A0A2P7EC27</accession>
<dbReference type="InterPro" id="IPR037359">
    <property type="entry name" value="NST/OST"/>
</dbReference>
<evidence type="ECO:0000256" key="1">
    <source>
        <dbReference type="ARBA" id="ARBA00022679"/>
    </source>
</evidence>
<dbReference type="AlphaFoldDB" id="A0A2P7EC27"/>
<comment type="caution">
    <text evidence="4">The sequence shown here is derived from an EMBL/GenBank/DDBJ whole genome shotgun (WGS) entry which is preliminary data.</text>
</comment>
<dbReference type="InterPro" id="IPR000863">
    <property type="entry name" value="Sulfotransferase_dom"/>
</dbReference>
<keyword evidence="2" id="KW-0325">Glycoprotein</keyword>
<dbReference type="SUPFAM" id="SSF52540">
    <property type="entry name" value="P-loop containing nucleoside triphosphate hydrolases"/>
    <property type="match status" value="1"/>
</dbReference>
<dbReference type="InterPro" id="IPR011990">
    <property type="entry name" value="TPR-like_helical_dom_sf"/>
</dbReference>
<evidence type="ECO:0000313" key="4">
    <source>
        <dbReference type="EMBL" id="PSI00763.1"/>
    </source>
</evidence>
<dbReference type="Pfam" id="PF00685">
    <property type="entry name" value="Sulfotransfer_1"/>
    <property type="match status" value="1"/>
</dbReference>
<keyword evidence="1" id="KW-0808">Transferase</keyword>
<dbReference type="Gene3D" id="1.25.40.10">
    <property type="entry name" value="Tetratricopeptide repeat domain"/>
    <property type="match status" value="1"/>
</dbReference>
<dbReference type="SUPFAM" id="SSF48452">
    <property type="entry name" value="TPR-like"/>
    <property type="match status" value="1"/>
</dbReference>
<sequence>MNEEFSAIWNWLEQQDLAKARSKLELLPEPADEQAIALRHLLLAELLRREGDNSGADGQFRLACQLITNSGWLAVACHCNGLNLRSMGKFVEAAEAFLNALEVQPGHVASVHALQFTKLSTENIKALLGRLSSVVKPARQFPLGLQLLADWEFQIGQRHQALEHSYYSAQLSVSAQQKQLLNWGAIPSLPEALIIGAPKSGTTSLAAALSTHPQLWMHPRKELHFLDGRWEWGQSWYRCQFPVFQAAAQIIRLEATPNYLQLPEAPERLHGLMPAARLVVLLREPLDRAVSWYHHMTRQEGLTKPLEEVIETELNGLLELSKQERSQLGWFGSNCLAGSFYGAQLERWQRFFKPEQLLVLRFEDIVLNPLLASQKVALHLGVDPDLLCPKLALAKLNAAPATYLALNPGLAERCRETLLAADCDLWRGLS</sequence>
<dbReference type="PANTHER" id="PTHR10605">
    <property type="entry name" value="HEPARAN SULFATE SULFOTRANSFERASE"/>
    <property type="match status" value="1"/>
</dbReference>
<evidence type="ECO:0000256" key="2">
    <source>
        <dbReference type="ARBA" id="ARBA00023180"/>
    </source>
</evidence>
<feature type="domain" description="Sulfotransferase" evidence="3">
    <location>
        <begin position="191"/>
        <end position="383"/>
    </location>
</feature>
<dbReference type="Gene3D" id="3.40.50.300">
    <property type="entry name" value="P-loop containing nucleotide triphosphate hydrolases"/>
    <property type="match status" value="1"/>
</dbReference>
<dbReference type="RefSeq" id="WP_106500736.1">
    <property type="nucleotide sequence ID" value="NZ_PXVC01000077.1"/>
</dbReference>
<evidence type="ECO:0000313" key="5">
    <source>
        <dbReference type="Proteomes" id="UP000240206"/>
    </source>
</evidence>
<organism evidence="4 5">
    <name type="scientific">Synechococcus lacustris str. Tous</name>
    <dbReference type="NCBI Taxonomy" id="1910958"/>
    <lineage>
        <taxon>Bacteria</taxon>
        <taxon>Bacillati</taxon>
        <taxon>Cyanobacteriota</taxon>
        <taxon>Cyanophyceae</taxon>
        <taxon>Synechococcales</taxon>
        <taxon>Synechococcaceae</taxon>
        <taxon>Synechococcus</taxon>
    </lineage>
</organism>
<dbReference type="InterPro" id="IPR027417">
    <property type="entry name" value="P-loop_NTPase"/>
</dbReference>
<keyword evidence="5" id="KW-1185">Reference proteome</keyword>
<protein>
    <recommendedName>
        <fullName evidence="3">Sulfotransferase domain-containing protein</fullName>
    </recommendedName>
</protein>
<evidence type="ECO:0000259" key="3">
    <source>
        <dbReference type="Pfam" id="PF00685"/>
    </source>
</evidence>